<dbReference type="SUPFAM" id="SSF53187">
    <property type="entry name" value="Zn-dependent exopeptidases"/>
    <property type="match status" value="1"/>
</dbReference>
<dbReference type="GO" id="GO:0016788">
    <property type="term" value="F:hydrolase activity, acting on ester bonds"/>
    <property type="evidence" value="ECO:0007669"/>
    <property type="project" value="InterPro"/>
</dbReference>
<comment type="cofactor">
    <cofactor evidence="1">
        <name>Zn(2+)</name>
        <dbReference type="ChEBI" id="CHEBI:29105"/>
    </cofactor>
</comment>
<keyword evidence="4" id="KW-0378">Hydrolase</keyword>
<evidence type="ECO:0000256" key="6">
    <source>
        <dbReference type="ARBA" id="ARBA00022980"/>
    </source>
</evidence>
<protein>
    <submittedName>
        <fullName evidence="12">Large ribosomal subunit protein eL31 (60S ribosomal protein L31)</fullName>
    </submittedName>
</protein>
<dbReference type="FunFam" id="3.10.440.10:FF:000001">
    <property type="entry name" value="60S ribosomal protein L31"/>
    <property type="match status" value="1"/>
</dbReference>
<dbReference type="Pfam" id="PF24827">
    <property type="entry name" value="AstE_AspA_cat"/>
    <property type="match status" value="1"/>
</dbReference>
<keyword evidence="6 12" id="KW-0689">Ribosomal protein</keyword>
<reference evidence="11" key="2">
    <citation type="submission" date="2024-04" db="EMBL/GenBank/DDBJ databases">
        <authorList>
            <person name="Chen Y."/>
            <person name="Shah S."/>
            <person name="Dougan E. K."/>
            <person name="Thang M."/>
            <person name="Chan C."/>
        </authorList>
    </citation>
    <scope>NUCLEOTIDE SEQUENCE [LARGE SCALE GENOMIC DNA]</scope>
</reference>
<sequence>MGKKTTTKKGASTKEPTTRDCTVHLHKHMQKISFKKRAPRAVRVVRQFAAKVMMTSDVRIDTKLNKFLWSNGVRNVPRRVRVRLSRKRNEDEDAKEKMFTLVQHVPVESFKGLQTENVRDECTRRDKGADLQKKKRRDGRKSETRLSVGMLASLMRLQGCRSYTAVDSSRASKDLREIRNSKVSSEARQQIRDDLQNFWSELRTLRRRPQRRSGSPENHRKGRSLAVVVRDDDGTAARRKEKVIPPAMTLPTTRSSAVGNATTAHPPDPFLAMDWKRRRTLPSACVKKVAIVGGTHGNETNGVHLAKHFMRNMSLVKRPSFETEVLLSNVAAIEQNTRYVEEDLNRCYFLADLQNDQMSRSTLERKRAREAGFVGRGRSWWAELVELVQFLNYADL</sequence>
<dbReference type="InterPro" id="IPR023621">
    <property type="entry name" value="Ribosomal_eL31_dom_sf"/>
</dbReference>
<evidence type="ECO:0000256" key="1">
    <source>
        <dbReference type="ARBA" id="ARBA00001947"/>
    </source>
</evidence>
<dbReference type="CDD" id="cd00463">
    <property type="entry name" value="Ribosomal_L31e"/>
    <property type="match status" value="1"/>
</dbReference>
<evidence type="ECO:0000313" key="10">
    <source>
        <dbReference type="EMBL" id="CAI3983564.1"/>
    </source>
</evidence>
<dbReference type="SMART" id="SM01380">
    <property type="entry name" value="Ribosomal_L31e"/>
    <property type="match status" value="1"/>
</dbReference>
<evidence type="ECO:0000256" key="3">
    <source>
        <dbReference type="ARBA" id="ARBA00022723"/>
    </source>
</evidence>
<keyword evidence="3" id="KW-0479">Metal-binding</keyword>
<dbReference type="InterPro" id="IPR055438">
    <property type="entry name" value="AstE_AspA_cat"/>
</dbReference>
<feature type="compositionally biased region" description="Basic and acidic residues" evidence="8">
    <location>
        <begin position="119"/>
        <end position="132"/>
    </location>
</feature>
<feature type="compositionally biased region" description="Basic and acidic residues" evidence="8">
    <location>
        <begin position="170"/>
        <end position="180"/>
    </location>
</feature>
<dbReference type="PANTHER" id="PTHR10956:SF0">
    <property type="entry name" value="60S RIBOSOMAL PROTEIN L31"/>
    <property type="match status" value="1"/>
</dbReference>
<feature type="domain" description="Succinylglutamate desuccinylase/Aspartoacylase catalytic" evidence="9">
    <location>
        <begin position="286"/>
        <end position="369"/>
    </location>
</feature>
<evidence type="ECO:0000313" key="13">
    <source>
        <dbReference type="Proteomes" id="UP001152797"/>
    </source>
</evidence>
<dbReference type="Pfam" id="PF01198">
    <property type="entry name" value="Ribosomal_L31e"/>
    <property type="match status" value="1"/>
</dbReference>
<reference evidence="10" key="1">
    <citation type="submission" date="2022-10" db="EMBL/GenBank/DDBJ databases">
        <authorList>
            <person name="Chen Y."/>
            <person name="Dougan E. K."/>
            <person name="Chan C."/>
            <person name="Rhodes N."/>
            <person name="Thang M."/>
        </authorList>
    </citation>
    <scope>NUCLEOTIDE SEQUENCE</scope>
</reference>
<proteinExistence type="inferred from homology"/>
<dbReference type="EMBL" id="CAMXCT030000815">
    <property type="protein sequence ID" value="CAL4770876.1"/>
    <property type="molecule type" value="Genomic_DNA"/>
</dbReference>
<dbReference type="Gene3D" id="3.40.630.10">
    <property type="entry name" value="Zn peptidases"/>
    <property type="match status" value="1"/>
</dbReference>
<keyword evidence="7" id="KW-0687">Ribonucleoprotein</keyword>
<keyword evidence="13" id="KW-1185">Reference proteome</keyword>
<dbReference type="InterPro" id="IPR000054">
    <property type="entry name" value="Ribosomal_eL31"/>
</dbReference>
<dbReference type="EMBL" id="CAMXCT020000815">
    <property type="protein sequence ID" value="CAL1136939.1"/>
    <property type="molecule type" value="Genomic_DNA"/>
</dbReference>
<comment type="similarity">
    <text evidence="2">Belongs to the eukaryotic ribosomal protein eL31 family.</text>
</comment>
<dbReference type="Gene3D" id="3.10.440.10">
    <property type="match status" value="1"/>
</dbReference>
<dbReference type="GO" id="GO:0002181">
    <property type="term" value="P:cytoplasmic translation"/>
    <property type="evidence" value="ECO:0007669"/>
    <property type="project" value="TreeGrafter"/>
</dbReference>
<dbReference type="OrthoDB" id="9739313at2759"/>
<dbReference type="SUPFAM" id="SSF54575">
    <property type="entry name" value="Ribosomal protein L31e"/>
    <property type="match status" value="1"/>
</dbReference>
<feature type="region of interest" description="Disordered" evidence="8">
    <location>
        <begin position="119"/>
        <end position="144"/>
    </location>
</feature>
<evidence type="ECO:0000256" key="8">
    <source>
        <dbReference type="SAM" id="MobiDB-lite"/>
    </source>
</evidence>
<evidence type="ECO:0000313" key="11">
    <source>
        <dbReference type="EMBL" id="CAL1136939.1"/>
    </source>
</evidence>
<dbReference type="GO" id="GO:0022625">
    <property type="term" value="C:cytosolic large ribosomal subunit"/>
    <property type="evidence" value="ECO:0007669"/>
    <property type="project" value="TreeGrafter"/>
</dbReference>
<keyword evidence="5" id="KW-0862">Zinc</keyword>
<dbReference type="GO" id="GO:0003735">
    <property type="term" value="F:structural constituent of ribosome"/>
    <property type="evidence" value="ECO:0007669"/>
    <property type="project" value="InterPro"/>
</dbReference>
<name>A0A9P1C1X8_9DINO</name>
<evidence type="ECO:0000313" key="12">
    <source>
        <dbReference type="EMBL" id="CAL4770876.1"/>
    </source>
</evidence>
<gene>
    <name evidence="10" type="ORF">C1SCF055_LOCUS11168</name>
</gene>
<evidence type="ECO:0000259" key="9">
    <source>
        <dbReference type="Pfam" id="PF24827"/>
    </source>
</evidence>
<evidence type="ECO:0000256" key="2">
    <source>
        <dbReference type="ARBA" id="ARBA00010808"/>
    </source>
</evidence>
<evidence type="ECO:0000256" key="4">
    <source>
        <dbReference type="ARBA" id="ARBA00022801"/>
    </source>
</evidence>
<evidence type="ECO:0000256" key="5">
    <source>
        <dbReference type="ARBA" id="ARBA00022833"/>
    </source>
</evidence>
<evidence type="ECO:0000256" key="7">
    <source>
        <dbReference type="ARBA" id="ARBA00023274"/>
    </source>
</evidence>
<dbReference type="GO" id="GO:0046872">
    <property type="term" value="F:metal ion binding"/>
    <property type="evidence" value="ECO:0007669"/>
    <property type="project" value="UniProtKB-KW"/>
</dbReference>
<comment type="caution">
    <text evidence="10">The sequence shown here is derived from an EMBL/GenBank/DDBJ whole genome shotgun (WGS) entry which is preliminary data.</text>
</comment>
<dbReference type="AlphaFoldDB" id="A0A9P1C1X8"/>
<feature type="region of interest" description="Disordered" evidence="8">
    <location>
        <begin position="168"/>
        <end position="189"/>
    </location>
</feature>
<organism evidence="10">
    <name type="scientific">Cladocopium goreaui</name>
    <dbReference type="NCBI Taxonomy" id="2562237"/>
    <lineage>
        <taxon>Eukaryota</taxon>
        <taxon>Sar</taxon>
        <taxon>Alveolata</taxon>
        <taxon>Dinophyceae</taxon>
        <taxon>Suessiales</taxon>
        <taxon>Symbiodiniaceae</taxon>
        <taxon>Cladocopium</taxon>
    </lineage>
</organism>
<dbReference type="PANTHER" id="PTHR10956">
    <property type="entry name" value="60S RIBOSOMAL PROTEIN L31"/>
    <property type="match status" value="1"/>
</dbReference>
<dbReference type="Proteomes" id="UP001152797">
    <property type="component" value="Unassembled WGS sequence"/>
</dbReference>
<dbReference type="EMBL" id="CAMXCT010000815">
    <property type="protein sequence ID" value="CAI3983564.1"/>
    <property type="molecule type" value="Genomic_DNA"/>
</dbReference>
<accession>A0A9P1C1X8</accession>